<dbReference type="OrthoDB" id="10255000at2759"/>
<evidence type="ECO:0000256" key="2">
    <source>
        <dbReference type="PROSITE-ProRule" id="PRU00497"/>
    </source>
</evidence>
<name>A0A0C9QPR0_9HYME</name>
<dbReference type="Pfam" id="PF00379">
    <property type="entry name" value="Chitin_bind_4"/>
    <property type="match status" value="1"/>
</dbReference>
<dbReference type="EMBL" id="GBYB01005614">
    <property type="protein sequence ID" value="JAG75381.1"/>
    <property type="molecule type" value="Transcribed_RNA"/>
</dbReference>
<dbReference type="GO" id="GO:0042302">
    <property type="term" value="F:structural constituent of cuticle"/>
    <property type="evidence" value="ECO:0007669"/>
    <property type="project" value="UniProtKB-UniRule"/>
</dbReference>
<evidence type="ECO:0000256" key="1">
    <source>
        <dbReference type="ARBA" id="ARBA00022460"/>
    </source>
</evidence>
<feature type="chain" id="PRO_5044541501" evidence="3">
    <location>
        <begin position="22"/>
        <end position="126"/>
    </location>
</feature>
<dbReference type="GO" id="GO:0005615">
    <property type="term" value="C:extracellular space"/>
    <property type="evidence" value="ECO:0007669"/>
    <property type="project" value="TreeGrafter"/>
</dbReference>
<evidence type="ECO:0000313" key="4">
    <source>
        <dbReference type="EMBL" id="JAG75381.1"/>
    </source>
</evidence>
<proteinExistence type="predicted"/>
<keyword evidence="1 2" id="KW-0193">Cuticle</keyword>
<dbReference type="AlphaFoldDB" id="A0A0C9QPR0"/>
<feature type="signal peptide" evidence="3">
    <location>
        <begin position="1"/>
        <end position="21"/>
    </location>
</feature>
<dbReference type="PANTHER" id="PTHR12236">
    <property type="entry name" value="STRUCTURAL CONTITUENT OF CUTICLE"/>
    <property type="match status" value="1"/>
</dbReference>
<evidence type="ECO:0000313" key="5">
    <source>
        <dbReference type="Proteomes" id="UP000694866"/>
    </source>
</evidence>
<evidence type="ECO:0000256" key="3">
    <source>
        <dbReference type="SAM" id="SignalP"/>
    </source>
</evidence>
<evidence type="ECO:0000313" key="6">
    <source>
        <dbReference type="RefSeq" id="XP_011314291.1"/>
    </source>
</evidence>
<keyword evidence="3" id="KW-0732">Signal</keyword>
<dbReference type="InterPro" id="IPR000618">
    <property type="entry name" value="Insect_cuticle"/>
</dbReference>
<gene>
    <name evidence="4" type="primary">CU19_1</name>
    <name evidence="6" type="synonym">LOC105273509</name>
    <name evidence="4" type="ORF">g.11766</name>
</gene>
<protein>
    <submittedName>
        <fullName evidence="4">CU19_1 protein</fullName>
    </submittedName>
    <submittedName>
        <fullName evidence="6">Cuticle protein 7</fullName>
    </submittedName>
</protein>
<sequence>MYLKAVGLLVLAIVIKEGTCAGHKGYSFQHHHGPVTGHDQKVTWTDKHGHHHHDYVAEPHYKYSYGVQDHHTHDMHGQKEHGDDHGVVGEYSVHEPGGNVRTVKYFSDHNGFHAEVHNSHGWIHHY</sequence>
<dbReference type="InterPro" id="IPR051217">
    <property type="entry name" value="Insect_Cuticle_Struc_Prot"/>
</dbReference>
<dbReference type="PANTHER" id="PTHR12236:SF95">
    <property type="entry name" value="CUTICULAR PROTEIN 76BD, ISOFORM C-RELATED"/>
    <property type="match status" value="1"/>
</dbReference>
<dbReference type="Proteomes" id="UP000694866">
    <property type="component" value="Unplaced"/>
</dbReference>
<reference evidence="4" key="1">
    <citation type="submission" date="2015-01" db="EMBL/GenBank/DDBJ databases">
        <title>Transcriptome Assembly of Fopius arisanus.</title>
        <authorList>
            <person name="Geib S."/>
        </authorList>
    </citation>
    <scope>NUCLEOTIDE SEQUENCE</scope>
</reference>
<organism evidence="4">
    <name type="scientific">Fopius arisanus</name>
    <dbReference type="NCBI Taxonomy" id="64838"/>
    <lineage>
        <taxon>Eukaryota</taxon>
        <taxon>Metazoa</taxon>
        <taxon>Ecdysozoa</taxon>
        <taxon>Arthropoda</taxon>
        <taxon>Hexapoda</taxon>
        <taxon>Insecta</taxon>
        <taxon>Pterygota</taxon>
        <taxon>Neoptera</taxon>
        <taxon>Endopterygota</taxon>
        <taxon>Hymenoptera</taxon>
        <taxon>Apocrita</taxon>
        <taxon>Ichneumonoidea</taxon>
        <taxon>Braconidae</taxon>
        <taxon>Opiinae</taxon>
        <taxon>Fopius</taxon>
    </lineage>
</organism>
<dbReference type="KEGG" id="fas:105273509"/>
<accession>A0A9R1U9U5</accession>
<dbReference type="GeneID" id="105273509"/>
<dbReference type="RefSeq" id="XP_011314291.1">
    <property type="nucleotide sequence ID" value="XM_011315989.1"/>
</dbReference>
<dbReference type="PROSITE" id="PS51155">
    <property type="entry name" value="CHIT_BIND_RR_2"/>
    <property type="match status" value="1"/>
</dbReference>
<keyword evidence="5" id="KW-1185">Reference proteome</keyword>
<dbReference type="GO" id="GO:0031012">
    <property type="term" value="C:extracellular matrix"/>
    <property type="evidence" value="ECO:0007669"/>
    <property type="project" value="TreeGrafter"/>
</dbReference>
<accession>A0A0C9QPR0</accession>
<reference evidence="6" key="2">
    <citation type="submission" date="2025-04" db="UniProtKB">
        <authorList>
            <consortium name="RefSeq"/>
        </authorList>
    </citation>
    <scope>IDENTIFICATION</scope>
    <source>
        <strain evidence="6">USDA-PBARC FA_bdor</strain>
        <tissue evidence="6">Whole organism</tissue>
    </source>
</reference>